<dbReference type="GO" id="GO:0005524">
    <property type="term" value="F:ATP binding"/>
    <property type="evidence" value="ECO:0007669"/>
    <property type="project" value="UniProtKB-KW"/>
</dbReference>
<keyword evidence="2" id="KW-0813">Transport</keyword>
<proteinExistence type="inferred from homology"/>
<dbReference type="InterPro" id="IPR003593">
    <property type="entry name" value="AAA+_ATPase"/>
</dbReference>
<dbReference type="PROSITE" id="PS50893">
    <property type="entry name" value="ABC_TRANSPORTER_2"/>
    <property type="match status" value="1"/>
</dbReference>
<dbReference type="Proteomes" id="UP000886812">
    <property type="component" value="Unassembled WGS sequence"/>
</dbReference>
<evidence type="ECO:0000256" key="3">
    <source>
        <dbReference type="ARBA" id="ARBA00022741"/>
    </source>
</evidence>
<reference evidence="6" key="1">
    <citation type="submission" date="2020-10" db="EMBL/GenBank/DDBJ databases">
        <authorList>
            <person name="Gilroy R."/>
        </authorList>
    </citation>
    <scope>NUCLEOTIDE SEQUENCE</scope>
    <source>
        <strain evidence="6">10669</strain>
    </source>
</reference>
<keyword evidence="3" id="KW-0547">Nucleotide-binding</keyword>
<dbReference type="EMBL" id="DVOG01000156">
    <property type="protein sequence ID" value="HIV04688.1"/>
    <property type="molecule type" value="Genomic_DNA"/>
</dbReference>
<dbReference type="PROSITE" id="PS00211">
    <property type="entry name" value="ABC_TRANSPORTER_1"/>
    <property type="match status" value="1"/>
</dbReference>
<keyword evidence="4 6" id="KW-0067">ATP-binding</keyword>
<dbReference type="InterPro" id="IPR003439">
    <property type="entry name" value="ABC_transporter-like_ATP-bd"/>
</dbReference>
<dbReference type="AlphaFoldDB" id="A0A9D1T1B2"/>
<dbReference type="SUPFAM" id="SSF52540">
    <property type="entry name" value="P-loop containing nucleoside triphosphate hydrolases"/>
    <property type="match status" value="1"/>
</dbReference>
<evidence type="ECO:0000313" key="7">
    <source>
        <dbReference type="Proteomes" id="UP000886812"/>
    </source>
</evidence>
<feature type="domain" description="ABC transporter" evidence="5">
    <location>
        <begin position="12"/>
        <end position="246"/>
    </location>
</feature>
<accession>A0A9D1T1B2</accession>
<dbReference type="InterPro" id="IPR017871">
    <property type="entry name" value="ABC_transporter-like_CS"/>
</dbReference>
<dbReference type="Pfam" id="PF00005">
    <property type="entry name" value="ABC_tran"/>
    <property type="match status" value="1"/>
</dbReference>
<evidence type="ECO:0000256" key="2">
    <source>
        <dbReference type="ARBA" id="ARBA00022448"/>
    </source>
</evidence>
<gene>
    <name evidence="6" type="ORF">IAC75_06040</name>
</gene>
<evidence type="ECO:0000256" key="4">
    <source>
        <dbReference type="ARBA" id="ARBA00022840"/>
    </source>
</evidence>
<dbReference type="InterPro" id="IPR027417">
    <property type="entry name" value="P-loop_NTPase"/>
</dbReference>
<dbReference type="SMART" id="SM00382">
    <property type="entry name" value="AAA"/>
    <property type="match status" value="1"/>
</dbReference>
<evidence type="ECO:0000259" key="5">
    <source>
        <dbReference type="PROSITE" id="PS50893"/>
    </source>
</evidence>
<sequence>MSETEKQGVPAIEIENLTKDFRIGIRGVKLRAVDGASFSVRRGEVFGLLGPNGSGKSTTLKIVLGLLRPTSGSCRIFGEESTKVSARSRVGFLPEAPYFYGYLSGRELVEFYARLCGVPAEKVAARTDDALALAGMSEAAHRRVRTYSKGMLQRIGVAQAVVHDPDLIVLDEPTAGIDPIGSAEIGDAVREMKARGKTVVLCSHLLGQVEALCDRVAIMDRGKLVVTGTLDEVLTQRGKQLAVVGAGTPLDARLVAELRERYGLNIESVSHPRISLERYFLDNLKKR</sequence>
<evidence type="ECO:0000256" key="1">
    <source>
        <dbReference type="ARBA" id="ARBA00005417"/>
    </source>
</evidence>
<comment type="similarity">
    <text evidence="1">Belongs to the ABC transporter superfamily.</text>
</comment>
<reference evidence="6" key="2">
    <citation type="journal article" date="2021" name="PeerJ">
        <title>Extensive microbial diversity within the chicken gut microbiome revealed by metagenomics and culture.</title>
        <authorList>
            <person name="Gilroy R."/>
            <person name="Ravi A."/>
            <person name="Getino M."/>
            <person name="Pursley I."/>
            <person name="Horton D.L."/>
            <person name="Alikhan N.F."/>
            <person name="Baker D."/>
            <person name="Gharbi K."/>
            <person name="Hall N."/>
            <person name="Watson M."/>
            <person name="Adriaenssens E.M."/>
            <person name="Foster-Nyarko E."/>
            <person name="Jarju S."/>
            <person name="Secka A."/>
            <person name="Antonio M."/>
            <person name="Oren A."/>
            <person name="Chaudhuri R.R."/>
            <person name="La Ragione R."/>
            <person name="Hildebrand F."/>
            <person name="Pallen M.J."/>
        </authorList>
    </citation>
    <scope>NUCLEOTIDE SEQUENCE</scope>
    <source>
        <strain evidence="6">10669</strain>
    </source>
</reference>
<evidence type="ECO:0000313" key="6">
    <source>
        <dbReference type="EMBL" id="HIV04688.1"/>
    </source>
</evidence>
<organism evidence="6 7">
    <name type="scientific">Candidatus Spyradosoma merdigallinarum</name>
    <dbReference type="NCBI Taxonomy" id="2840950"/>
    <lineage>
        <taxon>Bacteria</taxon>
        <taxon>Pseudomonadati</taxon>
        <taxon>Verrucomicrobiota</taxon>
        <taxon>Opitutia</taxon>
        <taxon>Opitutia incertae sedis</taxon>
        <taxon>Candidatus Spyradosoma</taxon>
    </lineage>
</organism>
<protein>
    <submittedName>
        <fullName evidence="6">ABC transporter ATP-binding protein</fullName>
    </submittedName>
</protein>
<name>A0A9D1T1B2_9BACT</name>
<dbReference type="Gene3D" id="3.40.50.300">
    <property type="entry name" value="P-loop containing nucleotide triphosphate hydrolases"/>
    <property type="match status" value="1"/>
</dbReference>
<dbReference type="PANTHER" id="PTHR43335:SF4">
    <property type="entry name" value="ABC TRANSPORTER, ATP-BINDING PROTEIN"/>
    <property type="match status" value="1"/>
</dbReference>
<comment type="caution">
    <text evidence="6">The sequence shown here is derived from an EMBL/GenBank/DDBJ whole genome shotgun (WGS) entry which is preliminary data.</text>
</comment>
<dbReference type="GO" id="GO:0016887">
    <property type="term" value="F:ATP hydrolysis activity"/>
    <property type="evidence" value="ECO:0007669"/>
    <property type="project" value="InterPro"/>
</dbReference>
<dbReference type="CDD" id="cd03230">
    <property type="entry name" value="ABC_DR_subfamily_A"/>
    <property type="match status" value="1"/>
</dbReference>
<dbReference type="PANTHER" id="PTHR43335">
    <property type="entry name" value="ABC TRANSPORTER, ATP-BINDING PROTEIN"/>
    <property type="match status" value="1"/>
</dbReference>